<accession>X1SX74</accession>
<dbReference type="InterPro" id="IPR014717">
    <property type="entry name" value="Transl_elong_EF1B/ribsomal_bS6"/>
</dbReference>
<comment type="similarity">
    <text evidence="1">Belongs to the bacterial ribosomal protein bS6 family.</text>
</comment>
<dbReference type="InterPro" id="IPR000529">
    <property type="entry name" value="Ribosomal_bS6"/>
</dbReference>
<sequence length="59" mass="6638">MVPKRVSKKALKIEDKRLLDYELVLIISPEVDEEKFSATMDNVSQFITGKGGVISNIDQ</sequence>
<name>X1SX74_9ZZZZ</name>
<evidence type="ECO:0000256" key="1">
    <source>
        <dbReference type="ARBA" id="ARBA00009512"/>
    </source>
</evidence>
<protein>
    <submittedName>
        <fullName evidence="2">Uncharacterized protein</fullName>
    </submittedName>
</protein>
<feature type="non-terminal residue" evidence="2">
    <location>
        <position position="59"/>
    </location>
</feature>
<dbReference type="SUPFAM" id="SSF54995">
    <property type="entry name" value="Ribosomal protein S6"/>
    <property type="match status" value="1"/>
</dbReference>
<reference evidence="2" key="1">
    <citation type="journal article" date="2014" name="Front. Microbiol.">
        <title>High frequency of phylogenetically diverse reductive dehalogenase-homologous genes in deep subseafloor sedimentary metagenomes.</title>
        <authorList>
            <person name="Kawai M."/>
            <person name="Futagami T."/>
            <person name="Toyoda A."/>
            <person name="Takaki Y."/>
            <person name="Nishi S."/>
            <person name="Hori S."/>
            <person name="Arai W."/>
            <person name="Tsubouchi T."/>
            <person name="Morono Y."/>
            <person name="Uchiyama I."/>
            <person name="Ito T."/>
            <person name="Fujiyama A."/>
            <person name="Inagaki F."/>
            <person name="Takami H."/>
        </authorList>
    </citation>
    <scope>NUCLEOTIDE SEQUENCE</scope>
    <source>
        <strain evidence="2">Expedition CK06-06</strain>
    </source>
</reference>
<comment type="caution">
    <text evidence="2">The sequence shown here is derived from an EMBL/GenBank/DDBJ whole genome shotgun (WGS) entry which is preliminary data.</text>
</comment>
<dbReference type="Pfam" id="PF01250">
    <property type="entry name" value="Ribosomal_S6"/>
    <property type="match status" value="1"/>
</dbReference>
<dbReference type="GO" id="GO:0006412">
    <property type="term" value="P:translation"/>
    <property type="evidence" value="ECO:0007669"/>
    <property type="project" value="InterPro"/>
</dbReference>
<dbReference type="Gene3D" id="3.30.70.60">
    <property type="match status" value="1"/>
</dbReference>
<dbReference type="GO" id="GO:0003735">
    <property type="term" value="F:structural constituent of ribosome"/>
    <property type="evidence" value="ECO:0007669"/>
    <property type="project" value="InterPro"/>
</dbReference>
<organism evidence="2">
    <name type="scientific">marine sediment metagenome</name>
    <dbReference type="NCBI Taxonomy" id="412755"/>
    <lineage>
        <taxon>unclassified sequences</taxon>
        <taxon>metagenomes</taxon>
        <taxon>ecological metagenomes</taxon>
    </lineage>
</organism>
<dbReference type="EMBL" id="BARW01001184">
    <property type="protein sequence ID" value="GAI72419.1"/>
    <property type="molecule type" value="Genomic_DNA"/>
</dbReference>
<dbReference type="GO" id="GO:0019843">
    <property type="term" value="F:rRNA binding"/>
    <property type="evidence" value="ECO:0007669"/>
    <property type="project" value="InterPro"/>
</dbReference>
<gene>
    <name evidence="2" type="ORF">S12H4_04003</name>
</gene>
<evidence type="ECO:0000313" key="2">
    <source>
        <dbReference type="EMBL" id="GAI72419.1"/>
    </source>
</evidence>
<proteinExistence type="inferred from homology"/>
<dbReference type="AlphaFoldDB" id="X1SX74"/>
<dbReference type="GO" id="GO:0005840">
    <property type="term" value="C:ribosome"/>
    <property type="evidence" value="ECO:0007669"/>
    <property type="project" value="InterPro"/>
</dbReference>
<dbReference type="InterPro" id="IPR035980">
    <property type="entry name" value="Ribosomal_bS6_sf"/>
</dbReference>